<keyword evidence="1" id="KW-0732">Signal</keyword>
<dbReference type="EMBL" id="ML977172">
    <property type="protein sequence ID" value="KAF1983865.1"/>
    <property type="molecule type" value="Genomic_DNA"/>
</dbReference>
<reference evidence="3" key="1">
    <citation type="journal article" date="2020" name="Stud. Mycol.">
        <title>101 Dothideomycetes genomes: a test case for predicting lifestyles and emergence of pathogens.</title>
        <authorList>
            <person name="Haridas S."/>
            <person name="Albert R."/>
            <person name="Binder M."/>
            <person name="Bloem J."/>
            <person name="Labutti K."/>
            <person name="Salamov A."/>
            <person name="Andreopoulos B."/>
            <person name="Baker S."/>
            <person name="Barry K."/>
            <person name="Bills G."/>
            <person name="Bluhm B."/>
            <person name="Cannon C."/>
            <person name="Castanera R."/>
            <person name="Culley D."/>
            <person name="Daum C."/>
            <person name="Ezra D."/>
            <person name="Gonzalez J."/>
            <person name="Henrissat B."/>
            <person name="Kuo A."/>
            <person name="Liang C."/>
            <person name="Lipzen A."/>
            <person name="Lutzoni F."/>
            <person name="Magnuson J."/>
            <person name="Mondo S."/>
            <person name="Nolan M."/>
            <person name="Ohm R."/>
            <person name="Pangilinan J."/>
            <person name="Park H.-J."/>
            <person name="Ramirez L."/>
            <person name="Alfaro M."/>
            <person name="Sun H."/>
            <person name="Tritt A."/>
            <person name="Yoshinaga Y."/>
            <person name="Zwiers L.-H."/>
            <person name="Turgeon B."/>
            <person name="Goodwin S."/>
            <person name="Spatafora J."/>
            <person name="Crous P."/>
            <person name="Grigoriev I."/>
        </authorList>
    </citation>
    <scope>NUCLEOTIDE SEQUENCE</scope>
    <source>
        <strain evidence="3">CBS 113979</strain>
    </source>
</reference>
<dbReference type="OrthoDB" id="2281372at2759"/>
<keyword evidence="4" id="KW-1185">Reference proteome</keyword>
<dbReference type="Proteomes" id="UP000800041">
    <property type="component" value="Unassembled WGS sequence"/>
</dbReference>
<protein>
    <submittedName>
        <fullName evidence="3">Carbohydrate-binding module family 50 protein</fullName>
    </submittedName>
</protein>
<name>A0A6G1GSG1_9PEZI</name>
<feature type="signal peptide" evidence="1">
    <location>
        <begin position="1"/>
        <end position="19"/>
    </location>
</feature>
<dbReference type="PROSITE" id="PS51782">
    <property type="entry name" value="LYSM"/>
    <property type="match status" value="1"/>
</dbReference>
<evidence type="ECO:0000256" key="1">
    <source>
        <dbReference type="SAM" id="SignalP"/>
    </source>
</evidence>
<organism evidence="3 4">
    <name type="scientific">Aulographum hederae CBS 113979</name>
    <dbReference type="NCBI Taxonomy" id="1176131"/>
    <lineage>
        <taxon>Eukaryota</taxon>
        <taxon>Fungi</taxon>
        <taxon>Dikarya</taxon>
        <taxon>Ascomycota</taxon>
        <taxon>Pezizomycotina</taxon>
        <taxon>Dothideomycetes</taxon>
        <taxon>Pleosporomycetidae</taxon>
        <taxon>Aulographales</taxon>
        <taxon>Aulographaceae</taxon>
    </lineage>
</organism>
<sequence>MKSTTLFSVAALLITSTIAAPAEIDRRGLCYPNPLPPGTSPADPSIAKDCSVAQASNISGEELPDSCASLCILSGCSSADFLAWNPSLEGDCKNISLGEYYCISTVPTPGLGPGC</sequence>
<dbReference type="AlphaFoldDB" id="A0A6G1GSG1"/>
<dbReference type="InterPro" id="IPR036779">
    <property type="entry name" value="LysM_dom_sf"/>
</dbReference>
<dbReference type="Gene3D" id="3.10.350.10">
    <property type="entry name" value="LysM domain"/>
    <property type="match status" value="1"/>
</dbReference>
<proteinExistence type="predicted"/>
<evidence type="ECO:0000259" key="2">
    <source>
        <dbReference type="PROSITE" id="PS51782"/>
    </source>
</evidence>
<gene>
    <name evidence="3" type="ORF">K402DRAFT_465730</name>
</gene>
<feature type="domain" description="LysM" evidence="2">
    <location>
        <begin position="54"/>
        <end position="103"/>
    </location>
</feature>
<accession>A0A6G1GSG1</accession>
<feature type="chain" id="PRO_5026005517" evidence="1">
    <location>
        <begin position="20"/>
        <end position="115"/>
    </location>
</feature>
<evidence type="ECO:0000313" key="4">
    <source>
        <dbReference type="Proteomes" id="UP000800041"/>
    </source>
</evidence>
<dbReference type="InterPro" id="IPR018392">
    <property type="entry name" value="LysM"/>
</dbReference>
<evidence type="ECO:0000313" key="3">
    <source>
        <dbReference type="EMBL" id="KAF1983865.1"/>
    </source>
</evidence>